<evidence type="ECO:0000256" key="1">
    <source>
        <dbReference type="ARBA" id="ARBA00022722"/>
    </source>
</evidence>
<dbReference type="CDD" id="cd22356">
    <property type="entry name" value="Sau3AI_N-like"/>
    <property type="match status" value="1"/>
</dbReference>
<evidence type="ECO:0000259" key="4">
    <source>
        <dbReference type="SMART" id="SM00927"/>
    </source>
</evidence>
<dbReference type="SMART" id="SM00927">
    <property type="entry name" value="MutH"/>
    <property type="match status" value="1"/>
</dbReference>
<keyword evidence="3" id="KW-0378">Hydrolase</keyword>
<dbReference type="Pfam" id="PF02976">
    <property type="entry name" value="MutH"/>
    <property type="match status" value="1"/>
</dbReference>
<dbReference type="Gene3D" id="3.40.600.10">
    <property type="entry name" value="DNA mismatch repair MutH/Restriction endonuclease, type II"/>
    <property type="match status" value="2"/>
</dbReference>
<dbReference type="Proteomes" id="UP001235343">
    <property type="component" value="Unassembled WGS sequence"/>
</dbReference>
<comment type="caution">
    <text evidence="5">The sequence shown here is derived from an EMBL/GenBank/DDBJ whole genome shotgun (WGS) entry which is preliminary data.</text>
</comment>
<evidence type="ECO:0000256" key="3">
    <source>
        <dbReference type="ARBA" id="ARBA00022801"/>
    </source>
</evidence>
<evidence type="ECO:0000256" key="2">
    <source>
        <dbReference type="ARBA" id="ARBA00022759"/>
    </source>
</evidence>
<dbReference type="InterPro" id="IPR011337">
    <property type="entry name" value="DNA_rep_MutH/RE_typeII_Sau3AI"/>
</dbReference>
<keyword evidence="2 5" id="KW-0255">Endonuclease</keyword>
<keyword evidence="6" id="KW-1185">Reference proteome</keyword>
<dbReference type="InterPro" id="IPR037057">
    <property type="entry name" value="DNA_rep_MutH/T2_RE_sf"/>
</dbReference>
<dbReference type="EMBL" id="JASTZU010000058">
    <property type="protein sequence ID" value="MDL4842465.1"/>
    <property type="molecule type" value="Genomic_DNA"/>
</dbReference>
<evidence type="ECO:0000313" key="6">
    <source>
        <dbReference type="Proteomes" id="UP001235343"/>
    </source>
</evidence>
<dbReference type="SUPFAM" id="SSF52980">
    <property type="entry name" value="Restriction endonuclease-like"/>
    <property type="match status" value="2"/>
</dbReference>
<dbReference type="GO" id="GO:0004519">
    <property type="term" value="F:endonuclease activity"/>
    <property type="evidence" value="ECO:0007669"/>
    <property type="project" value="UniProtKB-KW"/>
</dbReference>
<name>A0ABT7LBA3_9BACI</name>
<protein>
    <submittedName>
        <fullName evidence="5">MutH/Sau3AI family endonuclease</fullName>
    </submittedName>
</protein>
<reference evidence="5 6" key="1">
    <citation type="submission" date="2023-06" db="EMBL/GenBank/DDBJ databases">
        <title>Aquibacillus rhizosphaerae LR5S19.</title>
        <authorList>
            <person name="Sun J.-Q."/>
        </authorList>
    </citation>
    <scope>NUCLEOTIDE SEQUENCE [LARGE SCALE GENOMIC DNA]</scope>
    <source>
        <strain evidence="5 6">LR5S19</strain>
    </source>
</reference>
<dbReference type="InterPro" id="IPR011335">
    <property type="entry name" value="Restrct_endonuc-II-like"/>
</dbReference>
<feature type="domain" description="DNA mismatch repair MutH/Type II restriction enzyme Sau3AI" evidence="4">
    <location>
        <begin position="54"/>
        <end position="170"/>
    </location>
</feature>
<sequence length="543" mass="63580">MDREYKTIREIKERGEAAVGKMIKELVTQENVDKWYASPRNKGWLGNAVEKDWFGLANNSRPEADFNNLGVELKCAGLKFFKKENSWGAKERLVLNIFDFNEEYERDFQNSSFLKKSKLVELMLYKYNPVDYFQFEGKEYPTYPDFLMTHSILFNLNDLLDDDWAIIENDWNIIMDMIRQGRAEDISEGMTQYLGAVTKGSKTAENQTTQPFSDKKAHRRAFSLRPTYMKEITKRIVQFELKSSITYASYQNDYPELHKKIDAKQIGTQEHVIKDLSELKHKTFEQIILDQFKPFYNMDKEILAAKFSVRIKKKNDKASSRLIAQKMFNLKGDLEETDEFKKAGIAVKTITVESNQTKKASENRLTTEGFKLESDVSFINDISNLDWEDTRVYDYLSTTKFLLVVYEETPEGEILKGAKFWYMPEDELMNTVKKTWEVIRETLINGVELTFKRVKKSASNKKGFKIENNLPSQVSGPQILHIRPSANESDYFESKNSDRLPSPAIWKNRPEDMKGILTDNYMVKQALWLNKNYMYQQVKEFFE</sequence>
<gene>
    <name evidence="5" type="ORF">QQS35_18685</name>
</gene>
<organism evidence="5 6">
    <name type="scientific">Aquibacillus rhizosphaerae</name>
    <dbReference type="NCBI Taxonomy" id="3051431"/>
    <lineage>
        <taxon>Bacteria</taxon>
        <taxon>Bacillati</taxon>
        <taxon>Bacillota</taxon>
        <taxon>Bacilli</taxon>
        <taxon>Bacillales</taxon>
        <taxon>Bacillaceae</taxon>
        <taxon>Aquibacillus</taxon>
    </lineage>
</organism>
<dbReference type="RefSeq" id="WP_285933735.1">
    <property type="nucleotide sequence ID" value="NZ_JASTZU010000058.1"/>
</dbReference>
<keyword evidence="1" id="KW-0540">Nuclease</keyword>
<proteinExistence type="predicted"/>
<dbReference type="CDD" id="cd22355">
    <property type="entry name" value="Sau3AI_C"/>
    <property type="match status" value="1"/>
</dbReference>
<evidence type="ECO:0000313" key="5">
    <source>
        <dbReference type="EMBL" id="MDL4842465.1"/>
    </source>
</evidence>
<accession>A0ABT7LBA3</accession>